<dbReference type="EMBL" id="JAUSVK010000001">
    <property type="protein sequence ID" value="MDQ0395814.1"/>
    <property type="molecule type" value="Genomic_DNA"/>
</dbReference>
<evidence type="ECO:0000256" key="4">
    <source>
        <dbReference type="HAMAP-Rule" id="MF_01151"/>
    </source>
</evidence>
<dbReference type="InterPro" id="IPR009012">
    <property type="entry name" value="GrpE_head"/>
</dbReference>
<keyword evidence="10" id="KW-1185">Reference proteome</keyword>
<dbReference type="RefSeq" id="WP_307435074.1">
    <property type="nucleotide sequence ID" value="NZ_JAUSVK010000001.1"/>
</dbReference>
<comment type="subcellular location">
    <subcellularLocation>
        <location evidence="4">Cytoplasm</location>
    </subcellularLocation>
</comment>
<evidence type="ECO:0000313" key="9">
    <source>
        <dbReference type="EMBL" id="MDQ0395814.1"/>
    </source>
</evidence>
<dbReference type="NCBIfam" id="NF010748">
    <property type="entry name" value="PRK14150.1"/>
    <property type="match status" value="1"/>
</dbReference>
<feature type="compositionally biased region" description="Low complexity" evidence="8">
    <location>
        <begin position="12"/>
        <end position="30"/>
    </location>
</feature>
<dbReference type="Gene3D" id="2.30.22.10">
    <property type="entry name" value="Head domain of nucleotide exchange factor GrpE"/>
    <property type="match status" value="1"/>
</dbReference>
<comment type="similarity">
    <text evidence="1 4 6">Belongs to the GrpE family.</text>
</comment>
<dbReference type="Pfam" id="PF01025">
    <property type="entry name" value="GrpE"/>
    <property type="match status" value="1"/>
</dbReference>
<keyword evidence="2 4" id="KW-0346">Stress response</keyword>
<keyword evidence="3 4" id="KW-0143">Chaperone</keyword>
<evidence type="ECO:0000256" key="5">
    <source>
        <dbReference type="RuleBase" id="RU000639"/>
    </source>
</evidence>
<gene>
    <name evidence="4" type="primary">grpE</name>
    <name evidence="9" type="ORF">J3R73_005606</name>
</gene>
<comment type="subunit">
    <text evidence="4">Homodimer.</text>
</comment>
<comment type="caution">
    <text evidence="9">The sequence shown here is derived from an EMBL/GenBank/DDBJ whole genome shotgun (WGS) entry which is preliminary data.</text>
</comment>
<evidence type="ECO:0000256" key="3">
    <source>
        <dbReference type="ARBA" id="ARBA00023186"/>
    </source>
</evidence>
<organism evidence="9 10">
    <name type="scientific">Labrys monachus</name>
    <dbReference type="NCBI Taxonomy" id="217067"/>
    <lineage>
        <taxon>Bacteria</taxon>
        <taxon>Pseudomonadati</taxon>
        <taxon>Pseudomonadota</taxon>
        <taxon>Alphaproteobacteria</taxon>
        <taxon>Hyphomicrobiales</taxon>
        <taxon>Xanthobacteraceae</taxon>
        <taxon>Labrys</taxon>
    </lineage>
</organism>
<dbReference type="SUPFAM" id="SSF51064">
    <property type="entry name" value="Head domain of nucleotide exchange factor GrpE"/>
    <property type="match status" value="1"/>
</dbReference>
<reference evidence="9 10" key="1">
    <citation type="submission" date="2023-07" db="EMBL/GenBank/DDBJ databases">
        <title>Genomic Encyclopedia of Type Strains, Phase IV (KMG-IV): sequencing the most valuable type-strain genomes for metagenomic binning, comparative biology and taxonomic classification.</title>
        <authorList>
            <person name="Goeker M."/>
        </authorList>
    </citation>
    <scope>NUCLEOTIDE SEQUENCE [LARGE SCALE GENOMIC DNA]</scope>
    <source>
        <strain evidence="9 10">DSM 5896</strain>
    </source>
</reference>
<keyword evidence="7" id="KW-0175">Coiled coil</keyword>
<dbReference type="InterPro" id="IPR013805">
    <property type="entry name" value="GrpE_CC"/>
</dbReference>
<feature type="region of interest" description="Disordered" evidence="8">
    <location>
        <begin position="1"/>
        <end position="42"/>
    </location>
</feature>
<keyword evidence="4" id="KW-0963">Cytoplasm</keyword>
<dbReference type="Gene3D" id="3.90.20.20">
    <property type="match status" value="1"/>
</dbReference>
<proteinExistence type="inferred from homology"/>
<dbReference type="Proteomes" id="UP001237448">
    <property type="component" value="Unassembled WGS sequence"/>
</dbReference>
<accession>A0ABU0FMH6</accession>
<dbReference type="PANTHER" id="PTHR21237:SF23">
    <property type="entry name" value="GRPE PROTEIN HOMOLOG, MITOCHONDRIAL"/>
    <property type="match status" value="1"/>
</dbReference>
<evidence type="ECO:0000256" key="8">
    <source>
        <dbReference type="SAM" id="MobiDB-lite"/>
    </source>
</evidence>
<dbReference type="PANTHER" id="PTHR21237">
    <property type="entry name" value="GRPE PROTEIN"/>
    <property type="match status" value="1"/>
</dbReference>
<evidence type="ECO:0000256" key="7">
    <source>
        <dbReference type="SAM" id="Coils"/>
    </source>
</evidence>
<feature type="coiled-coil region" evidence="7">
    <location>
        <begin position="45"/>
        <end position="83"/>
    </location>
</feature>
<protein>
    <recommendedName>
        <fullName evidence="4 5">Protein GrpE</fullName>
    </recommendedName>
    <alternativeName>
        <fullName evidence="4">HSP-70 cofactor</fullName>
    </alternativeName>
</protein>
<dbReference type="PROSITE" id="PS01071">
    <property type="entry name" value="GRPE"/>
    <property type="match status" value="1"/>
</dbReference>
<evidence type="ECO:0000256" key="6">
    <source>
        <dbReference type="RuleBase" id="RU004478"/>
    </source>
</evidence>
<dbReference type="HAMAP" id="MF_01151">
    <property type="entry name" value="GrpE"/>
    <property type="match status" value="1"/>
</dbReference>
<dbReference type="NCBIfam" id="NF010739">
    <property type="entry name" value="PRK14141.1"/>
    <property type="match status" value="1"/>
</dbReference>
<dbReference type="SUPFAM" id="SSF58014">
    <property type="entry name" value="Coiled-coil domain of nucleotide exchange factor GrpE"/>
    <property type="match status" value="1"/>
</dbReference>
<dbReference type="InterPro" id="IPR000740">
    <property type="entry name" value="GrpE"/>
</dbReference>
<evidence type="ECO:0000256" key="2">
    <source>
        <dbReference type="ARBA" id="ARBA00023016"/>
    </source>
</evidence>
<evidence type="ECO:0000256" key="1">
    <source>
        <dbReference type="ARBA" id="ARBA00009054"/>
    </source>
</evidence>
<dbReference type="CDD" id="cd00446">
    <property type="entry name" value="GrpE"/>
    <property type="match status" value="1"/>
</dbReference>
<evidence type="ECO:0000313" key="10">
    <source>
        <dbReference type="Proteomes" id="UP001237448"/>
    </source>
</evidence>
<dbReference type="PRINTS" id="PR00773">
    <property type="entry name" value="GRPEPROTEIN"/>
</dbReference>
<sequence length="217" mass="22884">MTNKTTPHAEAADAAIEAEATASAEARAAAGNNPSSDAKADVGANDGAFEVLTKLQAENAELKDRLLRTLAEVENVRRRGEREVNDTRLYAIAKFAGDMLGVADNMGRALATIPAEARATGDATIKALVEGAELTEREMLRALEKHGVKKIDPKGERFDPNFHQAMFEVPDPSVPNGTVAQVVQVGYSIGSRVLRPAMVGVARGGPKAAAPEAEKQG</sequence>
<comment type="function">
    <text evidence="4 5">Participates actively in the response to hyperosmotic and heat shock by preventing the aggregation of stress-denatured proteins, in association with DnaK and GrpE. It is the nucleotide exchange factor for DnaK and may function as a thermosensor. Unfolded proteins bind initially to DnaJ; upon interaction with the DnaJ-bound protein, DnaK hydrolyzes its bound ATP, resulting in the formation of a stable complex. GrpE releases ADP from DnaK; ATP binding to DnaK triggers the release of the substrate protein, thus completing the reaction cycle. Several rounds of ATP-dependent interactions between DnaJ, DnaK and GrpE are required for fully efficient folding.</text>
</comment>
<name>A0ABU0FMH6_9HYPH</name>